<feature type="signal peptide" evidence="7">
    <location>
        <begin position="1"/>
        <end position="21"/>
    </location>
</feature>
<evidence type="ECO:0000313" key="10">
    <source>
        <dbReference type="EMBL" id="QIZ08886.1"/>
    </source>
</evidence>
<accession>A0A6H1P5P3</accession>
<dbReference type="SMART" id="SM00062">
    <property type="entry name" value="PBPb"/>
    <property type="match status" value="1"/>
</dbReference>
<evidence type="ECO:0000256" key="7">
    <source>
        <dbReference type="SAM" id="SignalP"/>
    </source>
</evidence>
<dbReference type="InterPro" id="IPR001320">
    <property type="entry name" value="Iontro_rcpt_C"/>
</dbReference>
<dbReference type="Pfam" id="PF00497">
    <property type="entry name" value="SBP_bac_3"/>
    <property type="match status" value="1"/>
</dbReference>
<comment type="similarity">
    <text evidence="2 6">Belongs to the bacterial solute-binding protein 3 family.</text>
</comment>
<dbReference type="SMART" id="SM00079">
    <property type="entry name" value="PBPe"/>
    <property type="match status" value="1"/>
</dbReference>
<evidence type="ECO:0000259" key="8">
    <source>
        <dbReference type="SMART" id="SM00062"/>
    </source>
</evidence>
<feature type="chain" id="PRO_5039445040" evidence="7">
    <location>
        <begin position="22"/>
        <end position="263"/>
    </location>
</feature>
<dbReference type="PANTHER" id="PTHR35936:SF34">
    <property type="entry name" value="ABC TRANSPORTER EXTRACELLULAR-BINDING PROTEIN YCKB-RELATED"/>
    <property type="match status" value="1"/>
</dbReference>
<dbReference type="PANTHER" id="PTHR35936">
    <property type="entry name" value="MEMBRANE-BOUND LYTIC MUREIN TRANSGLYCOSYLASE F"/>
    <property type="match status" value="1"/>
</dbReference>
<reference evidence="10 11" key="2">
    <citation type="submission" date="2020-04" db="EMBL/GenBank/DDBJ databases">
        <authorList>
            <person name="Fomenkov A."/>
            <person name="Anton B.P."/>
            <person name="Roberts R.J."/>
        </authorList>
    </citation>
    <scope>NUCLEOTIDE SEQUENCE [LARGE SCALE GENOMIC DNA]</scope>
    <source>
        <strain evidence="10 11">S2</strain>
    </source>
</reference>
<keyword evidence="3 7" id="KW-0732">Signal</keyword>
<keyword evidence="5" id="KW-0449">Lipoprotein</keyword>
<evidence type="ECO:0000256" key="5">
    <source>
        <dbReference type="ARBA" id="ARBA00023288"/>
    </source>
</evidence>
<evidence type="ECO:0000259" key="9">
    <source>
        <dbReference type="SMART" id="SM00079"/>
    </source>
</evidence>
<dbReference type="GO" id="GO:0030313">
    <property type="term" value="C:cell envelope"/>
    <property type="evidence" value="ECO:0007669"/>
    <property type="project" value="UniProtKB-SubCell"/>
</dbReference>
<evidence type="ECO:0000313" key="11">
    <source>
        <dbReference type="Proteomes" id="UP000501868"/>
    </source>
</evidence>
<dbReference type="Gene3D" id="3.40.190.10">
    <property type="entry name" value="Periplasmic binding protein-like II"/>
    <property type="match status" value="2"/>
</dbReference>
<evidence type="ECO:0000256" key="4">
    <source>
        <dbReference type="ARBA" id="ARBA00023139"/>
    </source>
</evidence>
<comment type="subcellular location">
    <subcellularLocation>
        <location evidence="1">Cell envelope</location>
    </subcellularLocation>
</comment>
<dbReference type="InterPro" id="IPR001638">
    <property type="entry name" value="Solute-binding_3/MltF_N"/>
</dbReference>
<name>A0A6H1P5P3_PRIMG</name>
<dbReference type="GO" id="GO:0016020">
    <property type="term" value="C:membrane"/>
    <property type="evidence" value="ECO:0007669"/>
    <property type="project" value="InterPro"/>
</dbReference>
<evidence type="ECO:0000256" key="2">
    <source>
        <dbReference type="ARBA" id="ARBA00010333"/>
    </source>
</evidence>
<dbReference type="InterPro" id="IPR018313">
    <property type="entry name" value="SBP_3_CS"/>
</dbReference>
<protein>
    <submittedName>
        <fullName evidence="10">Transporter substrate-binding domain-containing protein</fullName>
    </submittedName>
</protein>
<dbReference type="Proteomes" id="UP000501868">
    <property type="component" value="Chromosome"/>
</dbReference>
<dbReference type="PROSITE" id="PS51257">
    <property type="entry name" value="PROKAR_LIPOPROTEIN"/>
    <property type="match status" value="1"/>
</dbReference>
<evidence type="ECO:0000256" key="6">
    <source>
        <dbReference type="RuleBase" id="RU003744"/>
    </source>
</evidence>
<feature type="domain" description="Ionotropic glutamate receptor C-terminal" evidence="9">
    <location>
        <begin position="37"/>
        <end position="256"/>
    </location>
</feature>
<keyword evidence="4" id="KW-0564">Palmitate</keyword>
<evidence type="ECO:0000256" key="1">
    <source>
        <dbReference type="ARBA" id="ARBA00004196"/>
    </source>
</evidence>
<dbReference type="SUPFAM" id="SSF53850">
    <property type="entry name" value="Periplasmic binding protein-like II"/>
    <property type="match status" value="1"/>
</dbReference>
<sequence length="263" mass="29274">MKKKTILRLMSAILMISIVLAGCGSAKETNTPEKKEEFVYAMSGLFKPFNYKEDGKLTGFDVEIGEALAKKMDMKPKAITFPFETIIQGLRDKKFDAILGSMTVTEERQKAVDFTNPYYKSGSRIFISANNTAIKSKADLKGKKIGVTPATIYEKLAKELTDQDKVMVYSQGDMTALMDLATGRVDAVICDDIFGKVGITQGDLKIKAVDELLQVDNQAIATNKEDKELTNKINKALDEIIADGTYEKISKKWFGYNLMETEK</sequence>
<gene>
    <name evidence="10" type="ORF">HFZ78_21050</name>
</gene>
<evidence type="ECO:0000256" key="3">
    <source>
        <dbReference type="ARBA" id="ARBA00022729"/>
    </source>
</evidence>
<dbReference type="GO" id="GO:0015276">
    <property type="term" value="F:ligand-gated monoatomic ion channel activity"/>
    <property type="evidence" value="ECO:0007669"/>
    <property type="project" value="InterPro"/>
</dbReference>
<dbReference type="EMBL" id="CP051128">
    <property type="protein sequence ID" value="QIZ08886.1"/>
    <property type="molecule type" value="Genomic_DNA"/>
</dbReference>
<dbReference type="PROSITE" id="PS01039">
    <property type="entry name" value="SBP_BACTERIAL_3"/>
    <property type="match status" value="1"/>
</dbReference>
<reference evidence="10 11" key="1">
    <citation type="submission" date="2020-04" db="EMBL/GenBank/DDBJ databases">
        <title>Genome-Wide Identification of 5-Methylcytosine Sites in Bacterial Genomes By High-Throughput Sequencing of MspJI Restriction Fragments.</title>
        <authorList>
            <person name="Wu V."/>
        </authorList>
    </citation>
    <scope>NUCLEOTIDE SEQUENCE [LARGE SCALE GENOMIC DNA]</scope>
    <source>
        <strain evidence="10 11">S2</strain>
    </source>
</reference>
<proteinExistence type="inferred from homology"/>
<dbReference type="AlphaFoldDB" id="A0A6H1P5P3"/>
<feature type="domain" description="Solute-binding protein family 3/N-terminal" evidence="8">
    <location>
        <begin position="37"/>
        <end position="257"/>
    </location>
</feature>
<organism evidence="10 11">
    <name type="scientific">Priestia megaterium</name>
    <name type="common">Bacillus megaterium</name>
    <dbReference type="NCBI Taxonomy" id="1404"/>
    <lineage>
        <taxon>Bacteria</taxon>
        <taxon>Bacillati</taxon>
        <taxon>Bacillota</taxon>
        <taxon>Bacilli</taxon>
        <taxon>Bacillales</taxon>
        <taxon>Bacillaceae</taxon>
        <taxon>Priestia</taxon>
    </lineage>
</organism>